<dbReference type="PANTHER" id="PTHR11610">
    <property type="entry name" value="LIPASE"/>
    <property type="match status" value="1"/>
</dbReference>
<accession>A0A6G0TRW0</accession>
<dbReference type="Gene3D" id="3.40.50.1820">
    <property type="entry name" value="alpha/beta hydrolase"/>
    <property type="match status" value="1"/>
</dbReference>
<dbReference type="GO" id="GO:0016298">
    <property type="term" value="F:lipase activity"/>
    <property type="evidence" value="ECO:0007669"/>
    <property type="project" value="InterPro"/>
</dbReference>
<dbReference type="Proteomes" id="UP000475862">
    <property type="component" value="Unassembled WGS sequence"/>
</dbReference>
<dbReference type="InterPro" id="IPR029058">
    <property type="entry name" value="AB_hydrolase_fold"/>
</dbReference>
<evidence type="ECO:0000259" key="5">
    <source>
        <dbReference type="Pfam" id="PF00151"/>
    </source>
</evidence>
<dbReference type="PANTHER" id="PTHR11610:SF36">
    <property type="entry name" value="LIPASE MEMBER H-A-LIKE PROTEIN"/>
    <property type="match status" value="1"/>
</dbReference>
<dbReference type="Pfam" id="PF00151">
    <property type="entry name" value="Lipase"/>
    <property type="match status" value="1"/>
</dbReference>
<name>A0A6G0TRW0_APHGL</name>
<evidence type="ECO:0000256" key="3">
    <source>
        <dbReference type="ARBA" id="ARBA00022525"/>
    </source>
</evidence>
<dbReference type="OrthoDB" id="8183961at2759"/>
<dbReference type="AlphaFoldDB" id="A0A6G0TRW0"/>
<organism evidence="6 7">
    <name type="scientific">Aphis glycines</name>
    <name type="common">Soybean aphid</name>
    <dbReference type="NCBI Taxonomy" id="307491"/>
    <lineage>
        <taxon>Eukaryota</taxon>
        <taxon>Metazoa</taxon>
        <taxon>Ecdysozoa</taxon>
        <taxon>Arthropoda</taxon>
        <taxon>Hexapoda</taxon>
        <taxon>Insecta</taxon>
        <taxon>Pterygota</taxon>
        <taxon>Neoptera</taxon>
        <taxon>Paraneoptera</taxon>
        <taxon>Hemiptera</taxon>
        <taxon>Sternorrhyncha</taxon>
        <taxon>Aphidomorpha</taxon>
        <taxon>Aphidoidea</taxon>
        <taxon>Aphididae</taxon>
        <taxon>Aphidini</taxon>
        <taxon>Aphis</taxon>
        <taxon>Aphis</taxon>
    </lineage>
</organism>
<dbReference type="SUPFAM" id="SSF53474">
    <property type="entry name" value="alpha/beta-Hydrolases"/>
    <property type="match status" value="1"/>
</dbReference>
<dbReference type="EMBL" id="VYZN01000018">
    <property type="protein sequence ID" value="KAE9537389.1"/>
    <property type="molecule type" value="Genomic_DNA"/>
</dbReference>
<comment type="subcellular location">
    <subcellularLocation>
        <location evidence="1">Secreted</location>
    </subcellularLocation>
</comment>
<feature type="domain" description="Lipase" evidence="5">
    <location>
        <begin position="60"/>
        <end position="244"/>
    </location>
</feature>
<dbReference type="GO" id="GO:0005615">
    <property type="term" value="C:extracellular space"/>
    <property type="evidence" value="ECO:0007669"/>
    <property type="project" value="TreeGrafter"/>
</dbReference>
<comment type="caution">
    <text evidence="6">The sequence shown here is derived from an EMBL/GenBank/DDBJ whole genome shotgun (WGS) entry which is preliminary data.</text>
</comment>
<keyword evidence="7" id="KW-1185">Reference proteome</keyword>
<evidence type="ECO:0000313" key="6">
    <source>
        <dbReference type="EMBL" id="KAE9537389.1"/>
    </source>
</evidence>
<dbReference type="InterPro" id="IPR013818">
    <property type="entry name" value="Lipase"/>
</dbReference>
<evidence type="ECO:0000256" key="4">
    <source>
        <dbReference type="RuleBase" id="RU004262"/>
    </source>
</evidence>
<evidence type="ECO:0000256" key="1">
    <source>
        <dbReference type="ARBA" id="ARBA00004613"/>
    </source>
</evidence>
<protein>
    <recommendedName>
        <fullName evidence="5">Lipase domain-containing protein</fullName>
    </recommendedName>
</protein>
<gene>
    <name evidence="6" type="ORF">AGLY_006412</name>
</gene>
<dbReference type="InterPro" id="IPR000734">
    <property type="entry name" value="TAG_lipase"/>
</dbReference>
<sequence>MASELIPLEYNNIKNEMRFPRNKRFNVFHMPLFYTSITVPYAERIKSKLLAIGAKRKKLIDVRNKNTLRYSGWDPSKKNVIIIHGFNGTESKTPMTIIRNAYLNRKDYNVFTVDWEPLTFFPCYLSSLSNTRLVAQCTAQFYAHLTYSGASAYDIHCVGHSLGAHICGMISNHLTHRQHKIIGLDPARPLVDRYGSAEFRLTRDDATMVQVIHTNAGFLGEAPQVGHVDFCVNGGRLQPSCAKEPRNIRNNYCSSPVWRNDPLAQLRCRVTIFLYYIHIIRNIRRLYTANLLPRLTTNGVKNDFYHLPANKIHQINHQSLQDIIMCA</sequence>
<dbReference type="PRINTS" id="PR00821">
    <property type="entry name" value="TAGLIPASE"/>
</dbReference>
<proteinExistence type="inferred from homology"/>
<reference evidence="6 7" key="1">
    <citation type="submission" date="2019-08" db="EMBL/GenBank/DDBJ databases">
        <title>The genome of the soybean aphid Biotype 1, its phylome, world population structure and adaptation to the North American continent.</title>
        <authorList>
            <person name="Giordano R."/>
            <person name="Donthu R.K."/>
            <person name="Hernandez A.G."/>
            <person name="Wright C.L."/>
            <person name="Zimin A.V."/>
        </authorList>
    </citation>
    <scope>NUCLEOTIDE SEQUENCE [LARGE SCALE GENOMIC DNA]</scope>
    <source>
        <tissue evidence="6">Whole aphids</tissue>
    </source>
</reference>
<dbReference type="GO" id="GO:0017171">
    <property type="term" value="F:serine hydrolase activity"/>
    <property type="evidence" value="ECO:0007669"/>
    <property type="project" value="TreeGrafter"/>
</dbReference>
<keyword evidence="3" id="KW-0964">Secreted</keyword>
<evidence type="ECO:0000256" key="2">
    <source>
        <dbReference type="ARBA" id="ARBA00010701"/>
    </source>
</evidence>
<evidence type="ECO:0000313" key="7">
    <source>
        <dbReference type="Proteomes" id="UP000475862"/>
    </source>
</evidence>
<comment type="similarity">
    <text evidence="2 4">Belongs to the AB hydrolase superfamily. Lipase family.</text>
</comment>
<dbReference type="GO" id="GO:0016042">
    <property type="term" value="P:lipid catabolic process"/>
    <property type="evidence" value="ECO:0007669"/>
    <property type="project" value="TreeGrafter"/>
</dbReference>